<dbReference type="GeneID" id="73045280"/>
<evidence type="ECO:0000256" key="1">
    <source>
        <dbReference type="SAM" id="Phobius"/>
    </source>
</evidence>
<evidence type="ECO:0000313" key="3">
    <source>
        <dbReference type="Proteomes" id="UP001595945"/>
    </source>
</evidence>
<accession>A0ABD5Q0J6</accession>
<keyword evidence="1" id="KW-1133">Transmembrane helix</keyword>
<dbReference type="Proteomes" id="UP001595945">
    <property type="component" value="Unassembled WGS sequence"/>
</dbReference>
<sequence>MNLATPALNKRTVLGGQFCAFGVLTLEVVLLALLMVAVGAYLVFEPTLSSVRNGRPSRFLL</sequence>
<keyword evidence="1" id="KW-0812">Transmembrane</keyword>
<proteinExistence type="predicted"/>
<keyword evidence="1" id="KW-0472">Membrane</keyword>
<dbReference type="RefSeq" id="WP_254266880.1">
    <property type="nucleotide sequence ID" value="NZ_CP100400.1"/>
</dbReference>
<dbReference type="AlphaFoldDB" id="A0ABD5Q0J6"/>
<organism evidence="2 3">
    <name type="scientific">Halorussus aquaticus</name>
    <dbReference type="NCBI Taxonomy" id="2953748"/>
    <lineage>
        <taxon>Archaea</taxon>
        <taxon>Methanobacteriati</taxon>
        <taxon>Methanobacteriota</taxon>
        <taxon>Stenosarchaea group</taxon>
        <taxon>Halobacteria</taxon>
        <taxon>Halobacteriales</taxon>
        <taxon>Haladaptataceae</taxon>
        <taxon>Halorussus</taxon>
    </lineage>
</organism>
<evidence type="ECO:0008006" key="4">
    <source>
        <dbReference type="Google" id="ProtNLM"/>
    </source>
</evidence>
<dbReference type="EMBL" id="JBHSHT010000001">
    <property type="protein sequence ID" value="MFC4824041.1"/>
    <property type="molecule type" value="Genomic_DNA"/>
</dbReference>
<name>A0ABD5Q0J6_9EURY</name>
<keyword evidence="3" id="KW-1185">Reference proteome</keyword>
<reference evidence="2 3" key="1">
    <citation type="journal article" date="2019" name="Int. J. Syst. Evol. Microbiol.">
        <title>The Global Catalogue of Microorganisms (GCM) 10K type strain sequencing project: providing services to taxonomists for standard genome sequencing and annotation.</title>
        <authorList>
            <consortium name="The Broad Institute Genomics Platform"/>
            <consortium name="The Broad Institute Genome Sequencing Center for Infectious Disease"/>
            <person name="Wu L."/>
            <person name="Ma J."/>
        </authorList>
    </citation>
    <scope>NUCLEOTIDE SEQUENCE [LARGE SCALE GENOMIC DNA]</scope>
    <source>
        <strain evidence="2 3">XZYJ18</strain>
    </source>
</reference>
<feature type="transmembrane region" description="Helical" evidence="1">
    <location>
        <begin position="20"/>
        <end position="44"/>
    </location>
</feature>
<comment type="caution">
    <text evidence="2">The sequence shown here is derived from an EMBL/GenBank/DDBJ whole genome shotgun (WGS) entry which is preliminary data.</text>
</comment>
<protein>
    <recommendedName>
        <fullName evidence="4">Flagellin N-terminal-like domain-containing protein</fullName>
    </recommendedName>
</protein>
<evidence type="ECO:0000313" key="2">
    <source>
        <dbReference type="EMBL" id="MFC4824041.1"/>
    </source>
</evidence>
<gene>
    <name evidence="2" type="ORF">ACFO9K_07180</name>
</gene>